<proteinExistence type="inferred from homology"/>
<dbReference type="PROSITE" id="PS50072">
    <property type="entry name" value="CSA_PPIASE_2"/>
    <property type="match status" value="1"/>
</dbReference>
<dbReference type="GO" id="GO:0003755">
    <property type="term" value="F:peptidyl-prolyl cis-trans isomerase activity"/>
    <property type="evidence" value="ECO:0007669"/>
    <property type="project" value="UniProtKB-KW"/>
</dbReference>
<evidence type="ECO:0000259" key="6">
    <source>
        <dbReference type="PROSITE" id="PS50059"/>
    </source>
</evidence>
<evidence type="ECO:0000256" key="2">
    <source>
        <dbReference type="ARBA" id="ARBA00013194"/>
    </source>
</evidence>
<dbReference type="InterPro" id="IPR044666">
    <property type="entry name" value="Cyclophilin_A-like"/>
</dbReference>
<dbReference type="InterPro" id="IPR001179">
    <property type="entry name" value="PPIase_FKBP_dom"/>
</dbReference>
<dbReference type="PROSITE" id="PS00170">
    <property type="entry name" value="CSA_PPIASE_1"/>
    <property type="match status" value="1"/>
</dbReference>
<comment type="catalytic activity">
    <reaction evidence="5">
        <text>[protein]-peptidylproline (omega=180) = [protein]-peptidylproline (omega=0)</text>
        <dbReference type="Rhea" id="RHEA:16237"/>
        <dbReference type="Rhea" id="RHEA-COMP:10747"/>
        <dbReference type="Rhea" id="RHEA-COMP:10748"/>
        <dbReference type="ChEBI" id="CHEBI:83833"/>
        <dbReference type="ChEBI" id="CHEBI:83834"/>
        <dbReference type="EC" id="5.2.1.8"/>
    </reaction>
</comment>
<gene>
    <name evidence="8" type="ORF">KXJ69_09440</name>
</gene>
<reference evidence="8" key="1">
    <citation type="submission" date="2021-07" db="EMBL/GenBank/DDBJ databases">
        <title>Aureisphaera sp. CAU 1614 isolated from sea sediment.</title>
        <authorList>
            <person name="Kim W."/>
        </authorList>
    </citation>
    <scope>NUCLEOTIDE SEQUENCE</scope>
    <source>
        <strain evidence="8">CAU 1614</strain>
    </source>
</reference>
<dbReference type="Pfam" id="PF00254">
    <property type="entry name" value="FKBP_C"/>
    <property type="match status" value="1"/>
</dbReference>
<dbReference type="RefSeq" id="WP_219052842.1">
    <property type="nucleotide sequence ID" value="NZ_JAHWDP010000003.1"/>
</dbReference>
<dbReference type="CDD" id="cd00317">
    <property type="entry name" value="cyclophilin"/>
    <property type="match status" value="1"/>
</dbReference>
<evidence type="ECO:0000313" key="9">
    <source>
        <dbReference type="Proteomes" id="UP001138686"/>
    </source>
</evidence>
<dbReference type="EC" id="5.2.1.8" evidence="2 5"/>
<evidence type="ECO:0000256" key="4">
    <source>
        <dbReference type="ARBA" id="ARBA00023235"/>
    </source>
</evidence>
<sequence length="374" mass="41071">MKKLLILLVLATTTLTSCKSKYPNLEKGLYAEFVTNKGTFVAKFYEETPLTVANFIELAEGKHPLTDSTYKGKPFFNGLTFHRIIKDFMIQGGDPKGDGSGNPGYRFPDEFVDSLTHSKKGILSMANSGPGTNGSQFFITLKETPWLDGKHTVFGEIVIGQEVVDSIGAVETKKPGDKPVNPVIIEQVNIINKGVTAPSFNAEMAKIEAIQKEKEAKMMEVAANTVKELEALKAQAETLPSGLQVYWNHRSKAMKPAEGSMIKMNYNGYFEDGRLLDTSSQEIAEKYDAVDHRRVDSGQYGPTLAQYSKDAQLIPGFKEGLLLLSVGDKATIFIPSHLAYGAQGLRDPRTGEVIVAPDTGLIFELELVEIVEKQ</sequence>
<evidence type="ECO:0000256" key="5">
    <source>
        <dbReference type="PROSITE-ProRule" id="PRU00277"/>
    </source>
</evidence>
<comment type="caution">
    <text evidence="8">The sequence shown here is derived from an EMBL/GenBank/DDBJ whole genome shotgun (WGS) entry which is preliminary data.</text>
</comment>
<dbReference type="InterPro" id="IPR020892">
    <property type="entry name" value="Cyclophilin-type_PPIase_CS"/>
</dbReference>
<feature type="domain" description="PPIase FKBP-type" evidence="6">
    <location>
        <begin position="259"/>
        <end position="371"/>
    </location>
</feature>
<dbReference type="EMBL" id="JAHWDP010000003">
    <property type="protein sequence ID" value="MBW2938328.1"/>
    <property type="molecule type" value="Genomic_DNA"/>
</dbReference>
<protein>
    <recommendedName>
        <fullName evidence="2 5">peptidylprolyl isomerase</fullName>
        <ecNumber evidence="2 5">5.2.1.8</ecNumber>
    </recommendedName>
</protein>
<accession>A0A9X1JXQ0</accession>
<evidence type="ECO:0000313" key="8">
    <source>
        <dbReference type="EMBL" id="MBW2938328.1"/>
    </source>
</evidence>
<evidence type="ECO:0000256" key="1">
    <source>
        <dbReference type="ARBA" id="ARBA00007365"/>
    </source>
</evidence>
<dbReference type="GO" id="GO:0006457">
    <property type="term" value="P:protein folding"/>
    <property type="evidence" value="ECO:0007669"/>
    <property type="project" value="InterPro"/>
</dbReference>
<name>A0A9X1JXQ0_9FLAO</name>
<dbReference type="PROSITE" id="PS50059">
    <property type="entry name" value="FKBP_PPIASE"/>
    <property type="match status" value="1"/>
</dbReference>
<evidence type="ECO:0000259" key="7">
    <source>
        <dbReference type="PROSITE" id="PS50072"/>
    </source>
</evidence>
<dbReference type="Pfam" id="PF00160">
    <property type="entry name" value="Pro_isomerase"/>
    <property type="match status" value="1"/>
</dbReference>
<feature type="domain" description="PPIase cyclophilin-type" evidence="7">
    <location>
        <begin position="38"/>
        <end position="190"/>
    </location>
</feature>
<keyword evidence="4 5" id="KW-0413">Isomerase</keyword>
<comment type="similarity">
    <text evidence="1">Belongs to the cyclophilin-type PPIase family.</text>
</comment>
<keyword evidence="3 5" id="KW-0697">Rotamase</keyword>
<dbReference type="PANTHER" id="PTHR45625:SF4">
    <property type="entry name" value="PEPTIDYLPROLYL ISOMERASE DOMAIN AND WD REPEAT-CONTAINING PROTEIN 1"/>
    <property type="match status" value="1"/>
</dbReference>
<keyword evidence="9" id="KW-1185">Reference proteome</keyword>
<dbReference type="AlphaFoldDB" id="A0A9X1JXQ0"/>
<dbReference type="PROSITE" id="PS51257">
    <property type="entry name" value="PROKAR_LIPOPROTEIN"/>
    <property type="match status" value="1"/>
</dbReference>
<dbReference type="Proteomes" id="UP001138686">
    <property type="component" value="Unassembled WGS sequence"/>
</dbReference>
<dbReference type="InterPro" id="IPR002130">
    <property type="entry name" value="Cyclophilin-type_PPIase_dom"/>
</dbReference>
<organism evidence="8 9">
    <name type="scientific">Halomarinibacterium sedimenti</name>
    <dbReference type="NCBI Taxonomy" id="2857106"/>
    <lineage>
        <taxon>Bacteria</taxon>
        <taxon>Pseudomonadati</taxon>
        <taxon>Bacteroidota</taxon>
        <taxon>Flavobacteriia</taxon>
        <taxon>Flavobacteriales</taxon>
        <taxon>Flavobacteriaceae</taxon>
        <taxon>Halomarinibacterium</taxon>
    </lineage>
</organism>
<evidence type="ECO:0000256" key="3">
    <source>
        <dbReference type="ARBA" id="ARBA00023110"/>
    </source>
</evidence>
<dbReference type="PANTHER" id="PTHR45625">
    <property type="entry name" value="PEPTIDYL-PROLYL CIS-TRANS ISOMERASE-RELATED"/>
    <property type="match status" value="1"/>
</dbReference>